<name>A0A653IEU2_9BACL</name>
<gene>
    <name evidence="4" type="ORF">EXIGUO9Y_360056</name>
</gene>
<evidence type="ECO:0000256" key="1">
    <source>
        <dbReference type="SAM" id="MobiDB-lite"/>
    </source>
</evidence>
<keyword evidence="2" id="KW-0472">Membrane</keyword>
<protein>
    <submittedName>
        <fullName evidence="4">Electron transporter</fullName>
    </submittedName>
</protein>
<reference evidence="4 5" key="1">
    <citation type="submission" date="2019-10" db="EMBL/GenBank/DDBJ databases">
        <authorList>
            <person name="Karimi E."/>
        </authorList>
    </citation>
    <scope>NUCLEOTIDE SEQUENCE [LARGE SCALE GENOMIC DNA]</scope>
    <source>
        <strain evidence="4">Exiguobacterium sp. 9Y</strain>
    </source>
</reference>
<proteinExistence type="predicted"/>
<dbReference type="Proteomes" id="UP000439752">
    <property type="component" value="Unassembled WGS sequence"/>
</dbReference>
<dbReference type="PROSITE" id="PS51549">
    <property type="entry name" value="DM13"/>
    <property type="match status" value="1"/>
</dbReference>
<dbReference type="InterPro" id="IPR019545">
    <property type="entry name" value="DM13_domain"/>
</dbReference>
<dbReference type="RefSeq" id="WP_159173724.1">
    <property type="nucleotide sequence ID" value="NZ_LR732312.1"/>
</dbReference>
<evidence type="ECO:0000313" key="5">
    <source>
        <dbReference type="Proteomes" id="UP000439752"/>
    </source>
</evidence>
<organism evidence="4 5">
    <name type="scientific">Exiguobacterium oxidotolerans</name>
    <dbReference type="NCBI Taxonomy" id="223958"/>
    <lineage>
        <taxon>Bacteria</taxon>
        <taxon>Bacillati</taxon>
        <taxon>Bacillota</taxon>
        <taxon>Bacilli</taxon>
        <taxon>Bacillales</taxon>
        <taxon>Bacillales Family XII. Incertae Sedis</taxon>
        <taxon>Exiguobacterium</taxon>
    </lineage>
</organism>
<feature type="transmembrane region" description="Helical" evidence="2">
    <location>
        <begin position="7"/>
        <end position="29"/>
    </location>
</feature>
<accession>A0A653IEU2</accession>
<keyword evidence="2" id="KW-0812">Transmembrane</keyword>
<evidence type="ECO:0000259" key="3">
    <source>
        <dbReference type="PROSITE" id="PS51549"/>
    </source>
</evidence>
<feature type="compositionally biased region" description="Acidic residues" evidence="1">
    <location>
        <begin position="49"/>
        <end position="58"/>
    </location>
</feature>
<dbReference type="AlphaFoldDB" id="A0A653IEU2"/>
<evidence type="ECO:0000313" key="4">
    <source>
        <dbReference type="EMBL" id="VWX37776.1"/>
    </source>
</evidence>
<feature type="region of interest" description="Disordered" evidence="1">
    <location>
        <begin position="38"/>
        <end position="71"/>
    </location>
</feature>
<feature type="domain" description="DM13" evidence="3">
    <location>
        <begin position="74"/>
        <end position="173"/>
    </location>
</feature>
<dbReference type="EMBL" id="CABWKQ010000030">
    <property type="protein sequence ID" value="VWX37776.1"/>
    <property type="molecule type" value="Genomic_DNA"/>
</dbReference>
<evidence type="ECO:0000256" key="2">
    <source>
        <dbReference type="SAM" id="Phobius"/>
    </source>
</evidence>
<sequence length="177" mass="19452">MKTITKILLGVVIVGILAISWWLVSPLLFDKAVDEGLPPTSSDVKTEEQTPDTEDETEATTPGTQEQDGLTFSGKFVDGEKNYKTSGTLKTIQADDGQYLRFEDFKTTNGPDLFVYLIQPGMEPKEGINLGALKGNTGNQNYAVPQDVDFTKYNTVVIWCRAFNADFGTAVVTTDNR</sequence>
<keyword evidence="5" id="KW-1185">Reference proteome</keyword>
<dbReference type="Pfam" id="PF10517">
    <property type="entry name" value="DM13"/>
    <property type="match status" value="1"/>
</dbReference>
<keyword evidence="2" id="KW-1133">Transmembrane helix</keyword>